<reference evidence="10 11" key="1">
    <citation type="submission" date="2022-12" db="EMBL/GenBank/DDBJ databases">
        <title>Genomic features and morphological characterization of a novel Knufia sp. strain isolated from spacecraft assembly facility.</title>
        <authorList>
            <person name="Teixeira M."/>
            <person name="Chander A.M."/>
            <person name="Stajich J.E."/>
            <person name="Venkateswaran K."/>
        </authorList>
    </citation>
    <scope>NUCLEOTIDE SEQUENCE [LARGE SCALE GENOMIC DNA]</scope>
    <source>
        <strain evidence="10 11">FJI-L2-BK-P2</strain>
    </source>
</reference>
<comment type="caution">
    <text evidence="10">The sequence shown here is derived from an EMBL/GenBank/DDBJ whole genome shotgun (WGS) entry which is preliminary data.</text>
</comment>
<dbReference type="PANTHER" id="PTHR12896:SF1">
    <property type="entry name" value="ELONGATOR COMPLEX PROTEIN 4"/>
    <property type="match status" value="1"/>
</dbReference>
<keyword evidence="6" id="KW-0963">Cytoplasm</keyword>
<evidence type="ECO:0000256" key="2">
    <source>
        <dbReference type="ARBA" id="ARBA00004496"/>
    </source>
</evidence>
<evidence type="ECO:0000256" key="6">
    <source>
        <dbReference type="ARBA" id="ARBA00022490"/>
    </source>
</evidence>
<feature type="region of interest" description="Disordered" evidence="9">
    <location>
        <begin position="359"/>
        <end position="386"/>
    </location>
</feature>
<feature type="region of interest" description="Disordered" evidence="9">
    <location>
        <begin position="149"/>
        <end position="168"/>
    </location>
</feature>
<keyword evidence="7" id="KW-0819">tRNA processing</keyword>
<evidence type="ECO:0000256" key="3">
    <source>
        <dbReference type="ARBA" id="ARBA00005043"/>
    </source>
</evidence>
<dbReference type="InterPro" id="IPR027417">
    <property type="entry name" value="P-loop_NTPase"/>
</dbReference>
<organism evidence="10 11">
    <name type="scientific">Knufia fluminis</name>
    <dbReference type="NCBI Taxonomy" id="191047"/>
    <lineage>
        <taxon>Eukaryota</taxon>
        <taxon>Fungi</taxon>
        <taxon>Dikarya</taxon>
        <taxon>Ascomycota</taxon>
        <taxon>Pezizomycotina</taxon>
        <taxon>Eurotiomycetes</taxon>
        <taxon>Chaetothyriomycetidae</taxon>
        <taxon>Chaetothyriales</taxon>
        <taxon>Trichomeriaceae</taxon>
        <taxon>Knufia</taxon>
    </lineage>
</organism>
<keyword evidence="8" id="KW-0539">Nucleus</keyword>
<protein>
    <recommendedName>
        <fullName evidence="5">Elongator complex protein 4</fullName>
    </recommendedName>
</protein>
<dbReference type="PANTHER" id="PTHR12896">
    <property type="entry name" value="PAX6 NEIGHBOR PROTEIN PAXNEB"/>
    <property type="match status" value="1"/>
</dbReference>
<evidence type="ECO:0000256" key="5">
    <source>
        <dbReference type="ARBA" id="ARBA00020265"/>
    </source>
</evidence>
<dbReference type="EMBL" id="JAKLMC020000049">
    <property type="protein sequence ID" value="KAK5948323.1"/>
    <property type="molecule type" value="Genomic_DNA"/>
</dbReference>
<comment type="subcellular location">
    <subcellularLocation>
        <location evidence="2">Cytoplasm</location>
    </subcellularLocation>
    <subcellularLocation>
        <location evidence="1">Nucleus</location>
    </subcellularLocation>
</comment>
<evidence type="ECO:0000256" key="4">
    <source>
        <dbReference type="ARBA" id="ARBA00007573"/>
    </source>
</evidence>
<dbReference type="Gene3D" id="3.40.50.300">
    <property type="entry name" value="P-loop containing nucleotide triphosphate hydrolases"/>
    <property type="match status" value="1"/>
</dbReference>
<feature type="compositionally biased region" description="Basic and acidic residues" evidence="9">
    <location>
        <begin position="374"/>
        <end position="386"/>
    </location>
</feature>
<evidence type="ECO:0000256" key="8">
    <source>
        <dbReference type="ARBA" id="ARBA00023242"/>
    </source>
</evidence>
<dbReference type="GO" id="GO:0033588">
    <property type="term" value="C:elongator holoenzyme complex"/>
    <property type="evidence" value="ECO:0007669"/>
    <property type="project" value="InterPro"/>
</dbReference>
<dbReference type="AlphaFoldDB" id="A0AAN8ECS6"/>
<dbReference type="GO" id="GO:0008023">
    <property type="term" value="C:transcription elongation factor complex"/>
    <property type="evidence" value="ECO:0007669"/>
    <property type="project" value="TreeGrafter"/>
</dbReference>
<evidence type="ECO:0000313" key="10">
    <source>
        <dbReference type="EMBL" id="KAK5948323.1"/>
    </source>
</evidence>
<dbReference type="InterPro" id="IPR008728">
    <property type="entry name" value="Elongator_complex_protein_4"/>
</dbReference>
<keyword evidence="11" id="KW-1185">Reference proteome</keyword>
<feature type="region of interest" description="Disordered" evidence="9">
    <location>
        <begin position="14"/>
        <end position="45"/>
    </location>
</feature>
<dbReference type="GO" id="GO:0005737">
    <property type="term" value="C:cytoplasm"/>
    <property type="evidence" value="ECO:0007669"/>
    <property type="project" value="UniProtKB-SubCell"/>
</dbReference>
<dbReference type="Pfam" id="PF05625">
    <property type="entry name" value="PAXNEB"/>
    <property type="match status" value="1"/>
</dbReference>
<evidence type="ECO:0000313" key="11">
    <source>
        <dbReference type="Proteomes" id="UP001316803"/>
    </source>
</evidence>
<dbReference type="CDD" id="cd19494">
    <property type="entry name" value="Elp4"/>
    <property type="match status" value="1"/>
</dbReference>
<comment type="pathway">
    <text evidence="3">tRNA modification; 5-methoxycarbonylmethyl-2-thiouridine-tRNA biosynthesis.</text>
</comment>
<gene>
    <name evidence="10" type="primary">ELP4</name>
    <name evidence="10" type="ORF">OHC33_010633</name>
</gene>
<dbReference type="GO" id="GO:0002098">
    <property type="term" value="P:tRNA wobble uridine modification"/>
    <property type="evidence" value="ECO:0007669"/>
    <property type="project" value="InterPro"/>
</dbReference>
<name>A0AAN8ECS6_9EURO</name>
<comment type="similarity">
    <text evidence="4">Belongs to the ELP4 family.</text>
</comment>
<dbReference type="Proteomes" id="UP001316803">
    <property type="component" value="Unassembled WGS sequence"/>
</dbReference>
<evidence type="ECO:0000256" key="9">
    <source>
        <dbReference type="SAM" id="MobiDB-lite"/>
    </source>
</evidence>
<evidence type="ECO:0000256" key="1">
    <source>
        <dbReference type="ARBA" id="ARBA00004123"/>
    </source>
</evidence>
<proteinExistence type="inferred from homology"/>
<evidence type="ECO:0000256" key="7">
    <source>
        <dbReference type="ARBA" id="ARBA00022694"/>
    </source>
</evidence>
<sequence length="386" mass="42225">MSFRKRNIGISDGSRAPQLPCSASTLPVRLPGVRPSAADGRPVTSTGSASLDGLFAGHGGLPLGTSVLLEESGTTDYAGALLRFYAAEGLMQGHHVHVVGLPEQWGRELPGLASESSKKVVEAPQDDKMKIAWRYERLGQHGADLAARDRTSVAASDAAPRQGEPQQTPFCHTFDLSKRLVHPSTAWIKFLHPDPNPAKNCFASVMSELASVMHATASDTIHRLIVPSLMSPALYPFYSSLPEQILSFQHSIRKLLATYPKRLTVVQTLPLSLYPRSAGLTKWIELLSDGVYDLTPFPHSADAEFTTSRDSNTKEEPPQGLLRVHKLPIFHELGSGMPLADTDWTFTLSRRKFTIKPFNLPPIEGDTDAQQVASKDEKPKKADMDF</sequence>
<accession>A0AAN8ECS6</accession>